<proteinExistence type="predicted"/>
<evidence type="ECO:0000313" key="1">
    <source>
        <dbReference type="EMBL" id="KAJ8631634.1"/>
    </source>
</evidence>
<protein>
    <submittedName>
        <fullName evidence="1">Uncharacterized protein</fullName>
    </submittedName>
</protein>
<gene>
    <name evidence="1" type="ORF">MRB53_024957</name>
</gene>
<name>A0ACC2LF17_PERAE</name>
<dbReference type="EMBL" id="CM056815">
    <property type="protein sequence ID" value="KAJ8631634.1"/>
    <property type="molecule type" value="Genomic_DNA"/>
</dbReference>
<organism evidence="1 2">
    <name type="scientific">Persea americana</name>
    <name type="common">Avocado</name>
    <dbReference type="NCBI Taxonomy" id="3435"/>
    <lineage>
        <taxon>Eukaryota</taxon>
        <taxon>Viridiplantae</taxon>
        <taxon>Streptophyta</taxon>
        <taxon>Embryophyta</taxon>
        <taxon>Tracheophyta</taxon>
        <taxon>Spermatophyta</taxon>
        <taxon>Magnoliopsida</taxon>
        <taxon>Magnoliidae</taxon>
        <taxon>Laurales</taxon>
        <taxon>Lauraceae</taxon>
        <taxon>Persea</taxon>
    </lineage>
</organism>
<reference evidence="1 2" key="1">
    <citation type="journal article" date="2022" name="Hortic Res">
        <title>A haplotype resolved chromosomal level avocado genome allows analysis of novel avocado genes.</title>
        <authorList>
            <person name="Nath O."/>
            <person name="Fletcher S.J."/>
            <person name="Hayward A."/>
            <person name="Shaw L.M."/>
            <person name="Masouleh A.K."/>
            <person name="Furtado A."/>
            <person name="Henry R.J."/>
            <person name="Mitter N."/>
        </authorList>
    </citation>
    <scope>NUCLEOTIDE SEQUENCE [LARGE SCALE GENOMIC DNA]</scope>
    <source>
        <strain evidence="2">cv. Hass</strain>
    </source>
</reference>
<sequence>MQKMKEDVESGLVGDEAERERVLKQGLEEDLESGLVRDEAARERMLKQEMEEDEMYRLYLEEAGKRCWMDIFMGVFYFFVLFMLDKFLSVCPVYSSRLGFVTLQNCPGFVTPGQREIRERLLVDCSSPQKERETMQMKKQEKEMEEGEEEFWVGLDEEPVPVLCVEAFIIALFLGLFGVSYILAKFILFFIFR</sequence>
<comment type="caution">
    <text evidence="1">The sequence shown here is derived from an EMBL/GenBank/DDBJ whole genome shotgun (WGS) entry which is preliminary data.</text>
</comment>
<evidence type="ECO:0000313" key="2">
    <source>
        <dbReference type="Proteomes" id="UP001234297"/>
    </source>
</evidence>
<accession>A0ACC2LF17</accession>
<keyword evidence="2" id="KW-1185">Reference proteome</keyword>
<dbReference type="Proteomes" id="UP001234297">
    <property type="component" value="Chromosome 7"/>
</dbReference>